<sequence length="133" mass="14842">MAEFYDALETRDPEKREKDLFSSLVEQLCYARDHSQAYSAVLTDLDINSIKDRSALAQLPLTRKTEIAQGQTDSPPLGGYATPRLAGFYNIFASPGGIFEPGGVRDDYWNFARSLYAAGIRSGDLIHNTFSYH</sequence>
<dbReference type="EMBL" id="UINC01008368">
    <property type="protein sequence ID" value="SVA37676.1"/>
    <property type="molecule type" value="Genomic_DNA"/>
</dbReference>
<organism evidence="1">
    <name type="scientific">marine metagenome</name>
    <dbReference type="NCBI Taxonomy" id="408172"/>
    <lineage>
        <taxon>unclassified sequences</taxon>
        <taxon>metagenomes</taxon>
        <taxon>ecological metagenomes</taxon>
    </lineage>
</organism>
<protein>
    <recommendedName>
        <fullName evidence="2">AMP-dependent synthetase/ligase domain-containing protein</fullName>
    </recommendedName>
</protein>
<dbReference type="AlphaFoldDB" id="A0A381VBC7"/>
<gene>
    <name evidence="1" type="ORF">METZ01_LOCUS90530</name>
</gene>
<name>A0A381VBC7_9ZZZZ</name>
<evidence type="ECO:0008006" key="2">
    <source>
        <dbReference type="Google" id="ProtNLM"/>
    </source>
</evidence>
<reference evidence="1" key="1">
    <citation type="submission" date="2018-05" db="EMBL/GenBank/DDBJ databases">
        <authorList>
            <person name="Lanie J.A."/>
            <person name="Ng W.-L."/>
            <person name="Kazmierczak K.M."/>
            <person name="Andrzejewski T.M."/>
            <person name="Davidsen T.M."/>
            <person name="Wayne K.J."/>
            <person name="Tettelin H."/>
            <person name="Glass J.I."/>
            <person name="Rusch D."/>
            <person name="Podicherti R."/>
            <person name="Tsui H.-C.T."/>
            <person name="Winkler M.E."/>
        </authorList>
    </citation>
    <scope>NUCLEOTIDE SEQUENCE</scope>
</reference>
<dbReference type="PANTHER" id="PTHR43845:SF1">
    <property type="entry name" value="BLR5969 PROTEIN"/>
    <property type="match status" value="1"/>
</dbReference>
<accession>A0A381VBC7</accession>
<feature type="non-terminal residue" evidence="1">
    <location>
        <position position="133"/>
    </location>
</feature>
<proteinExistence type="predicted"/>
<evidence type="ECO:0000313" key="1">
    <source>
        <dbReference type="EMBL" id="SVA37676.1"/>
    </source>
</evidence>
<dbReference type="PANTHER" id="PTHR43845">
    <property type="entry name" value="BLR5969 PROTEIN"/>
    <property type="match status" value="1"/>
</dbReference>
<dbReference type="InterPro" id="IPR042099">
    <property type="entry name" value="ANL_N_sf"/>
</dbReference>
<dbReference type="Gene3D" id="3.40.50.12780">
    <property type="entry name" value="N-terminal domain of ligase-like"/>
    <property type="match status" value="1"/>
</dbReference>